<dbReference type="KEGG" id="ahel:Q31a_02310"/>
<sequence>MSGSEWIVHDVNIKLVYSDSVRRPKKINQAIKRVRLEGPEHHFPDRLELVADDIVDGGELTIDDLQLPEDCEITDRRGDAVIVTVPPETKSHRPRGENRDRDSDF</sequence>
<dbReference type="Pfam" id="PF14693">
    <property type="entry name" value="Ribosomal_TL5_C"/>
    <property type="match status" value="1"/>
</dbReference>
<dbReference type="SUPFAM" id="SSF50715">
    <property type="entry name" value="Ribosomal protein L25-like"/>
    <property type="match status" value="1"/>
</dbReference>
<dbReference type="InterPro" id="IPR011035">
    <property type="entry name" value="Ribosomal_bL25/Gln-tRNA_synth"/>
</dbReference>
<name>A0A518G016_9BACT</name>
<feature type="compositionally biased region" description="Basic and acidic residues" evidence="1">
    <location>
        <begin position="89"/>
        <end position="105"/>
    </location>
</feature>
<feature type="region of interest" description="Disordered" evidence="1">
    <location>
        <begin position="85"/>
        <end position="105"/>
    </location>
</feature>
<keyword evidence="4" id="KW-1185">Reference proteome</keyword>
<evidence type="ECO:0000313" key="4">
    <source>
        <dbReference type="Proteomes" id="UP000318017"/>
    </source>
</evidence>
<proteinExistence type="predicted"/>
<keyword evidence="3" id="KW-0689">Ribosomal protein</keyword>
<keyword evidence="3" id="KW-0687">Ribonucleoprotein</keyword>
<dbReference type="AlphaFoldDB" id="A0A518G016"/>
<reference evidence="3 4" key="1">
    <citation type="submission" date="2019-02" db="EMBL/GenBank/DDBJ databases">
        <title>Deep-cultivation of Planctomycetes and their phenomic and genomic characterization uncovers novel biology.</title>
        <authorList>
            <person name="Wiegand S."/>
            <person name="Jogler M."/>
            <person name="Boedeker C."/>
            <person name="Pinto D."/>
            <person name="Vollmers J."/>
            <person name="Rivas-Marin E."/>
            <person name="Kohn T."/>
            <person name="Peeters S.H."/>
            <person name="Heuer A."/>
            <person name="Rast P."/>
            <person name="Oberbeckmann S."/>
            <person name="Bunk B."/>
            <person name="Jeske O."/>
            <person name="Meyerdierks A."/>
            <person name="Storesund J.E."/>
            <person name="Kallscheuer N."/>
            <person name="Luecker S."/>
            <person name="Lage O.M."/>
            <person name="Pohl T."/>
            <person name="Merkel B.J."/>
            <person name="Hornburger P."/>
            <person name="Mueller R.-W."/>
            <person name="Bruemmer F."/>
            <person name="Labrenz M."/>
            <person name="Spormann A.M."/>
            <person name="Op den Camp H."/>
            <person name="Overmann J."/>
            <person name="Amann R."/>
            <person name="Jetten M.S.M."/>
            <person name="Mascher T."/>
            <person name="Medema M.H."/>
            <person name="Devos D.P."/>
            <person name="Kaster A.-K."/>
            <person name="Ovreas L."/>
            <person name="Rohde M."/>
            <person name="Galperin M.Y."/>
            <person name="Jogler C."/>
        </authorList>
    </citation>
    <scope>NUCLEOTIDE SEQUENCE [LARGE SCALE GENOMIC DNA]</scope>
    <source>
        <strain evidence="3 4">Q31a</strain>
    </source>
</reference>
<evidence type="ECO:0000259" key="2">
    <source>
        <dbReference type="Pfam" id="PF14693"/>
    </source>
</evidence>
<dbReference type="GO" id="GO:0005840">
    <property type="term" value="C:ribosome"/>
    <property type="evidence" value="ECO:0007669"/>
    <property type="project" value="UniProtKB-KW"/>
</dbReference>
<gene>
    <name evidence="3" type="ORF">Q31a_02310</name>
</gene>
<dbReference type="Gene3D" id="2.170.120.20">
    <property type="entry name" value="Ribosomal protein L25, beta domain"/>
    <property type="match status" value="1"/>
</dbReference>
<feature type="domain" description="Large ribosomal subunit protein bL25 beta" evidence="2">
    <location>
        <begin position="10"/>
        <end position="86"/>
    </location>
</feature>
<accession>A0A518G016</accession>
<organism evidence="3 4">
    <name type="scientific">Aureliella helgolandensis</name>
    <dbReference type="NCBI Taxonomy" id="2527968"/>
    <lineage>
        <taxon>Bacteria</taxon>
        <taxon>Pseudomonadati</taxon>
        <taxon>Planctomycetota</taxon>
        <taxon>Planctomycetia</taxon>
        <taxon>Pirellulales</taxon>
        <taxon>Pirellulaceae</taxon>
        <taxon>Aureliella</taxon>
    </lineage>
</organism>
<dbReference type="OrthoDB" id="290270at2"/>
<protein>
    <submittedName>
        <fullName evidence="3">50S ribosomal protein L25/general stress protein Ctc</fullName>
    </submittedName>
</protein>
<evidence type="ECO:0000313" key="3">
    <source>
        <dbReference type="EMBL" id="QDV21952.1"/>
    </source>
</evidence>
<dbReference type="RefSeq" id="WP_145072736.1">
    <property type="nucleotide sequence ID" value="NZ_CP036298.1"/>
</dbReference>
<evidence type="ECO:0000256" key="1">
    <source>
        <dbReference type="SAM" id="MobiDB-lite"/>
    </source>
</evidence>
<dbReference type="EMBL" id="CP036298">
    <property type="protein sequence ID" value="QDV21952.1"/>
    <property type="molecule type" value="Genomic_DNA"/>
</dbReference>
<dbReference type="InterPro" id="IPR020057">
    <property type="entry name" value="Ribosomal_bL25_b-dom"/>
</dbReference>
<dbReference type="Proteomes" id="UP000318017">
    <property type="component" value="Chromosome"/>
</dbReference>
<dbReference type="InterPro" id="IPR037121">
    <property type="entry name" value="Ribosomal_bL25_C"/>
</dbReference>
<dbReference type="GO" id="GO:0006412">
    <property type="term" value="P:translation"/>
    <property type="evidence" value="ECO:0007669"/>
    <property type="project" value="InterPro"/>
</dbReference>